<dbReference type="AlphaFoldDB" id="A0A2N8T647"/>
<evidence type="ECO:0000313" key="1">
    <source>
        <dbReference type="EMBL" id="PNG10224.1"/>
    </source>
</evidence>
<dbReference type="Gene3D" id="2.30.30.830">
    <property type="match status" value="1"/>
</dbReference>
<proteinExistence type="predicted"/>
<sequence>MLLPASAFAIDPTRPPAALTPAPAERQASVALHLQAIIRTGKVARAVVNGASLRVGDGLAGARVLAINPNSVLIERDGQRQLLRLAAPVITSSRTTP</sequence>
<dbReference type="Proteomes" id="UP000236023">
    <property type="component" value="Unassembled WGS sequence"/>
</dbReference>
<dbReference type="EMBL" id="POUT01000003">
    <property type="protein sequence ID" value="PNG10224.1"/>
    <property type="molecule type" value="Genomic_DNA"/>
</dbReference>
<name>A0A2N8T647_STUST</name>
<protein>
    <submittedName>
        <fullName evidence="1">Type II secretory pathway component</fullName>
    </submittedName>
</protein>
<gene>
    <name evidence="1" type="ORF">CXK94_08565</name>
</gene>
<reference evidence="1 2" key="1">
    <citation type="submission" date="2018-01" db="EMBL/GenBank/DDBJ databases">
        <title>Denitrification phenotypes of diverse strains of Pseudomonas stutzeri.</title>
        <authorList>
            <person name="Milligan D.A."/>
            <person name="Bergaust L."/>
            <person name="Bakken L.R."/>
            <person name="Frostegard A."/>
        </authorList>
    </citation>
    <scope>NUCLEOTIDE SEQUENCE [LARGE SCALE GENOMIC DNA]</scope>
    <source>
        <strain evidence="1 2">24a75</strain>
    </source>
</reference>
<organism evidence="1 2">
    <name type="scientific">Stutzerimonas stutzeri</name>
    <name type="common">Pseudomonas stutzeri</name>
    <dbReference type="NCBI Taxonomy" id="316"/>
    <lineage>
        <taxon>Bacteria</taxon>
        <taxon>Pseudomonadati</taxon>
        <taxon>Pseudomonadota</taxon>
        <taxon>Gammaproteobacteria</taxon>
        <taxon>Pseudomonadales</taxon>
        <taxon>Pseudomonadaceae</taxon>
        <taxon>Stutzerimonas</taxon>
    </lineage>
</organism>
<evidence type="ECO:0000313" key="2">
    <source>
        <dbReference type="Proteomes" id="UP000236023"/>
    </source>
</evidence>
<accession>A0A2N8T647</accession>
<comment type="caution">
    <text evidence="1">The sequence shown here is derived from an EMBL/GenBank/DDBJ whole genome shotgun (WGS) entry which is preliminary data.</text>
</comment>